<sequence>MTPGLEVHVTREAGVATARVVGEVDLLTSVALNRELEIVLEGEPDWLRLDLREVIFMDTSGVAVLIKARRRALEAGCRFSVKSASPAIQRLLEITGLASLLGE</sequence>
<dbReference type="EMBL" id="RBIL01000002">
    <property type="protein sequence ID" value="RKQ86257.1"/>
    <property type="molecule type" value="Genomic_DNA"/>
</dbReference>
<evidence type="ECO:0000313" key="4">
    <source>
        <dbReference type="EMBL" id="RKQ86257.1"/>
    </source>
</evidence>
<accession>A0A660KX17</accession>
<name>A0A660KX17_9ACTN</name>
<dbReference type="PANTHER" id="PTHR33495">
    <property type="entry name" value="ANTI-SIGMA FACTOR ANTAGONIST TM_1081-RELATED-RELATED"/>
    <property type="match status" value="1"/>
</dbReference>
<protein>
    <recommendedName>
        <fullName evidence="2">Anti-sigma factor antagonist</fullName>
    </recommendedName>
</protein>
<reference evidence="4 5" key="1">
    <citation type="submission" date="2018-10" db="EMBL/GenBank/DDBJ databases">
        <title>Genomic Encyclopedia of Archaeal and Bacterial Type Strains, Phase II (KMG-II): from individual species to whole genera.</title>
        <authorList>
            <person name="Goeker M."/>
        </authorList>
    </citation>
    <scope>NUCLEOTIDE SEQUENCE [LARGE SCALE GENOMIC DNA]</scope>
    <source>
        <strain evidence="4 5">DSM 14954</strain>
    </source>
</reference>
<dbReference type="GO" id="GO:0043856">
    <property type="term" value="F:anti-sigma factor antagonist activity"/>
    <property type="evidence" value="ECO:0007669"/>
    <property type="project" value="InterPro"/>
</dbReference>
<dbReference type="AlphaFoldDB" id="A0A660KX17"/>
<comment type="similarity">
    <text evidence="1 2">Belongs to the anti-sigma-factor antagonist family.</text>
</comment>
<proteinExistence type="inferred from homology"/>
<dbReference type="InterPro" id="IPR036513">
    <property type="entry name" value="STAS_dom_sf"/>
</dbReference>
<dbReference type="Pfam" id="PF13466">
    <property type="entry name" value="STAS_2"/>
    <property type="match status" value="1"/>
</dbReference>
<feature type="domain" description="STAS" evidence="3">
    <location>
        <begin position="5"/>
        <end position="103"/>
    </location>
</feature>
<dbReference type="Gene3D" id="3.30.750.24">
    <property type="entry name" value="STAS domain"/>
    <property type="match status" value="1"/>
</dbReference>
<dbReference type="PROSITE" id="PS50801">
    <property type="entry name" value="STAS"/>
    <property type="match status" value="1"/>
</dbReference>
<dbReference type="NCBIfam" id="TIGR00377">
    <property type="entry name" value="ant_ant_sig"/>
    <property type="match status" value="1"/>
</dbReference>
<gene>
    <name evidence="4" type="ORF">C8N24_4267</name>
</gene>
<dbReference type="InterPro" id="IPR002645">
    <property type="entry name" value="STAS_dom"/>
</dbReference>
<evidence type="ECO:0000259" key="3">
    <source>
        <dbReference type="PROSITE" id="PS50801"/>
    </source>
</evidence>
<dbReference type="InterPro" id="IPR003658">
    <property type="entry name" value="Anti-sigma_ant"/>
</dbReference>
<dbReference type="CDD" id="cd07043">
    <property type="entry name" value="STAS_anti-anti-sigma_factors"/>
    <property type="match status" value="1"/>
</dbReference>
<dbReference type="OrthoDB" id="9793697at2"/>
<dbReference type="PANTHER" id="PTHR33495:SF2">
    <property type="entry name" value="ANTI-SIGMA FACTOR ANTAGONIST TM_1081-RELATED"/>
    <property type="match status" value="1"/>
</dbReference>
<dbReference type="Proteomes" id="UP000278962">
    <property type="component" value="Unassembled WGS sequence"/>
</dbReference>
<dbReference type="SUPFAM" id="SSF52091">
    <property type="entry name" value="SpoIIaa-like"/>
    <property type="match status" value="1"/>
</dbReference>
<organism evidence="4 5">
    <name type="scientific">Solirubrobacter pauli</name>
    <dbReference type="NCBI Taxonomy" id="166793"/>
    <lineage>
        <taxon>Bacteria</taxon>
        <taxon>Bacillati</taxon>
        <taxon>Actinomycetota</taxon>
        <taxon>Thermoleophilia</taxon>
        <taxon>Solirubrobacterales</taxon>
        <taxon>Solirubrobacteraceae</taxon>
        <taxon>Solirubrobacter</taxon>
    </lineage>
</organism>
<evidence type="ECO:0000256" key="2">
    <source>
        <dbReference type="RuleBase" id="RU003749"/>
    </source>
</evidence>
<comment type="caution">
    <text evidence="4">The sequence shown here is derived from an EMBL/GenBank/DDBJ whole genome shotgun (WGS) entry which is preliminary data.</text>
</comment>
<dbReference type="InterPro" id="IPR058548">
    <property type="entry name" value="MlaB-like_STAS"/>
</dbReference>
<dbReference type="RefSeq" id="WP_121253839.1">
    <property type="nucleotide sequence ID" value="NZ_RBIL01000002.1"/>
</dbReference>
<evidence type="ECO:0000313" key="5">
    <source>
        <dbReference type="Proteomes" id="UP000278962"/>
    </source>
</evidence>
<evidence type="ECO:0000256" key="1">
    <source>
        <dbReference type="ARBA" id="ARBA00009013"/>
    </source>
</evidence>
<keyword evidence="5" id="KW-1185">Reference proteome</keyword>